<dbReference type="PANTHER" id="PTHR12236">
    <property type="entry name" value="STRUCTURAL CONTITUENT OF CUTICLE"/>
    <property type="match status" value="1"/>
</dbReference>
<dbReference type="OMA" id="HEENYPP"/>
<dbReference type="PANTHER" id="PTHR12236:SF79">
    <property type="entry name" value="CUTICULAR PROTEIN 50CB-RELATED"/>
    <property type="match status" value="1"/>
</dbReference>
<dbReference type="Pfam" id="PF00379">
    <property type="entry name" value="Chitin_bind_4"/>
    <property type="match status" value="1"/>
</dbReference>
<dbReference type="InterPro" id="IPR031311">
    <property type="entry name" value="CHIT_BIND_RR_consensus"/>
</dbReference>
<feature type="compositionally biased region" description="Polar residues" evidence="3">
    <location>
        <begin position="93"/>
        <end position="107"/>
    </location>
</feature>
<name>A0A7M7JKZ0_VARDE</name>
<sequence length="159" mass="16776">MLQMVVAVALLAYGAAAQEVRLGARVAAQYDDLSQPTPYEYAYTSENEEGSHGHSEKFDGTSRAEGNFFLKLADGRERHVTYTADENGFHPEIQTNELGTESKNPADTVYISSAPSGPDAAIEAYGGPFPESIGQGSVVRAPVAAAPLTRAPAAASQSK</sequence>
<dbReference type="AlphaFoldDB" id="A0A7M7JKZ0"/>
<dbReference type="OrthoDB" id="6515429at2759"/>
<keyword evidence="4" id="KW-0732">Signal</keyword>
<proteinExistence type="predicted"/>
<dbReference type="InterPro" id="IPR000618">
    <property type="entry name" value="Insect_cuticle"/>
</dbReference>
<reference evidence="5" key="1">
    <citation type="submission" date="2021-01" db="UniProtKB">
        <authorList>
            <consortium name="EnsemblMetazoa"/>
        </authorList>
    </citation>
    <scope>IDENTIFICATION</scope>
</reference>
<dbReference type="GO" id="GO:0031012">
    <property type="term" value="C:extracellular matrix"/>
    <property type="evidence" value="ECO:0007669"/>
    <property type="project" value="TreeGrafter"/>
</dbReference>
<organism evidence="5 6">
    <name type="scientific">Varroa destructor</name>
    <name type="common">Honeybee mite</name>
    <dbReference type="NCBI Taxonomy" id="109461"/>
    <lineage>
        <taxon>Eukaryota</taxon>
        <taxon>Metazoa</taxon>
        <taxon>Ecdysozoa</taxon>
        <taxon>Arthropoda</taxon>
        <taxon>Chelicerata</taxon>
        <taxon>Arachnida</taxon>
        <taxon>Acari</taxon>
        <taxon>Parasitiformes</taxon>
        <taxon>Mesostigmata</taxon>
        <taxon>Gamasina</taxon>
        <taxon>Dermanyssoidea</taxon>
        <taxon>Varroidae</taxon>
        <taxon>Varroa</taxon>
    </lineage>
</organism>
<dbReference type="GO" id="GO:0042302">
    <property type="term" value="F:structural constituent of cuticle"/>
    <property type="evidence" value="ECO:0007669"/>
    <property type="project" value="UniProtKB-UniRule"/>
</dbReference>
<feature type="signal peptide" evidence="4">
    <location>
        <begin position="1"/>
        <end position="17"/>
    </location>
</feature>
<dbReference type="PROSITE" id="PS00233">
    <property type="entry name" value="CHIT_BIND_RR_1"/>
    <property type="match status" value="1"/>
</dbReference>
<dbReference type="InterPro" id="IPR051217">
    <property type="entry name" value="Insect_Cuticle_Struc_Prot"/>
</dbReference>
<evidence type="ECO:0000256" key="4">
    <source>
        <dbReference type="SAM" id="SignalP"/>
    </source>
</evidence>
<protein>
    <submittedName>
        <fullName evidence="5">Uncharacterized protein</fullName>
    </submittedName>
</protein>
<dbReference type="Proteomes" id="UP000594260">
    <property type="component" value="Unplaced"/>
</dbReference>
<dbReference type="EnsemblMetazoa" id="XM_022797539">
    <property type="protein sequence ID" value="XP_022653274"/>
    <property type="gene ID" value="LOC111247021"/>
</dbReference>
<feature type="region of interest" description="Disordered" evidence="3">
    <location>
        <begin position="82"/>
        <end position="107"/>
    </location>
</feature>
<dbReference type="PROSITE" id="PS51155">
    <property type="entry name" value="CHIT_BIND_RR_2"/>
    <property type="match status" value="1"/>
</dbReference>
<dbReference type="GO" id="GO:0005615">
    <property type="term" value="C:extracellular space"/>
    <property type="evidence" value="ECO:0007669"/>
    <property type="project" value="TreeGrafter"/>
</dbReference>
<evidence type="ECO:0000256" key="1">
    <source>
        <dbReference type="ARBA" id="ARBA00022460"/>
    </source>
</evidence>
<dbReference type="RefSeq" id="XP_022653274.1">
    <property type="nucleotide sequence ID" value="XM_022797539.1"/>
</dbReference>
<dbReference type="InParanoid" id="A0A7M7JKZ0"/>
<evidence type="ECO:0000313" key="5">
    <source>
        <dbReference type="EnsemblMetazoa" id="XP_022653274"/>
    </source>
</evidence>
<dbReference type="FunCoup" id="A0A7M7JKZ0">
    <property type="interactions" value="50"/>
</dbReference>
<dbReference type="KEGG" id="vde:111247021"/>
<feature type="chain" id="PRO_5029728441" evidence="4">
    <location>
        <begin position="18"/>
        <end position="159"/>
    </location>
</feature>
<dbReference type="GeneID" id="111247021"/>
<evidence type="ECO:0000256" key="3">
    <source>
        <dbReference type="SAM" id="MobiDB-lite"/>
    </source>
</evidence>
<evidence type="ECO:0000313" key="6">
    <source>
        <dbReference type="Proteomes" id="UP000594260"/>
    </source>
</evidence>
<keyword evidence="6" id="KW-1185">Reference proteome</keyword>
<evidence type="ECO:0000256" key="2">
    <source>
        <dbReference type="PROSITE-ProRule" id="PRU00497"/>
    </source>
</evidence>
<accession>A0A7M7JKZ0</accession>
<keyword evidence="1 2" id="KW-0193">Cuticle</keyword>